<organism evidence="1 2">
    <name type="scientific">Pseudomonas syringae pv. aceris</name>
    <dbReference type="NCBI Taxonomy" id="199198"/>
    <lineage>
        <taxon>Bacteria</taxon>
        <taxon>Pseudomonadati</taxon>
        <taxon>Pseudomonadota</taxon>
        <taxon>Gammaproteobacteria</taxon>
        <taxon>Pseudomonadales</taxon>
        <taxon>Pseudomonadaceae</taxon>
        <taxon>Pseudomonas</taxon>
        <taxon>Pseudomonas syringae</taxon>
    </lineage>
</organism>
<dbReference type="PATRIC" id="fig|199198.5.peg.5124"/>
<dbReference type="Gene3D" id="1.20.1270.210">
    <property type="match status" value="1"/>
</dbReference>
<sequence length="436" mass="47790">MAKSFKSVLSGAINAPRSSIIDWVGRSLSGSASGIWAQTVGSTSANGKTVTINKAMRLAACWSCVRLISETIATLPLGLYRRMPDGGREVAGDNDLHWILNTNPNSRMTAVQFWEAVVASMLLRGNAFVEIIRISGRIVALEFLLPNRMDLDVADNGEILYRYREKNGQLRDIAGINMMHIPAFSLDGQIGLSPIAYGADVFGAAMSAEDVASSTFKNGMHQTVAFEVDATLNKQQRDDFRDYVHRISGAMNAGKSPVLEKGVSAKVIGINPVDAQLLESREYSAEEICRFYMVDPTLVGYSDKASNWGTGLEQKLLRFLTFTLRSYMRRIEEGISRSLLAPAQRRQIYPEFSIEGLMRADSAARAALYSGMVQNGIYTRDECRMKENLPKMGGNAGVLTVQTNLSPIDKLGQGDDGQAARAALQNWLDQPANSKE</sequence>
<dbReference type="InterPro" id="IPR006427">
    <property type="entry name" value="Portal_HK97"/>
</dbReference>
<name>A0A0P9HK34_PSESX</name>
<evidence type="ECO:0000313" key="1">
    <source>
        <dbReference type="EMBL" id="KPW23613.1"/>
    </source>
</evidence>
<dbReference type="InterPro" id="IPR006944">
    <property type="entry name" value="Phage/GTA_portal"/>
</dbReference>
<dbReference type="AlphaFoldDB" id="A0A0P9HK34"/>
<gene>
    <name evidence="1" type="ORF">ALO91_100704</name>
</gene>
<dbReference type="Proteomes" id="UP000050297">
    <property type="component" value="Unassembled WGS sequence"/>
</dbReference>
<dbReference type="EMBL" id="LJPM01000146">
    <property type="protein sequence ID" value="KPW23613.1"/>
    <property type="molecule type" value="Genomic_DNA"/>
</dbReference>
<dbReference type="Gene3D" id="3.30.1120.70">
    <property type="match status" value="1"/>
</dbReference>
<accession>A0A0P9HK34</accession>
<dbReference type="Pfam" id="PF04860">
    <property type="entry name" value="Phage_portal"/>
    <property type="match status" value="1"/>
</dbReference>
<proteinExistence type="predicted"/>
<comment type="caution">
    <text evidence="1">The sequence shown here is derived from an EMBL/GenBank/DDBJ whole genome shotgun (WGS) entry which is preliminary data.</text>
</comment>
<dbReference type="Gene3D" id="3.40.140.120">
    <property type="match status" value="1"/>
</dbReference>
<dbReference type="NCBIfam" id="TIGR01537">
    <property type="entry name" value="portal_HK97"/>
    <property type="match status" value="1"/>
</dbReference>
<evidence type="ECO:0000313" key="2">
    <source>
        <dbReference type="Proteomes" id="UP000050297"/>
    </source>
</evidence>
<protein>
    <submittedName>
        <fullName evidence="1">Portal protein, phage associated</fullName>
    </submittedName>
</protein>
<reference evidence="1 2" key="1">
    <citation type="submission" date="2015-09" db="EMBL/GenBank/DDBJ databases">
        <title>Genome announcement of multiple Pseudomonas syringae strains.</title>
        <authorList>
            <person name="Thakur S."/>
            <person name="Wang P.W."/>
            <person name="Gong Y."/>
            <person name="Weir B.S."/>
            <person name="Guttman D.S."/>
        </authorList>
    </citation>
    <scope>NUCLEOTIDE SEQUENCE [LARGE SCALE GENOMIC DNA]</scope>
    <source>
        <strain evidence="1 2">ICMP2802</strain>
    </source>
</reference>